<accession>A0A9Q0AGS2</accession>
<keyword evidence="9" id="KW-0812">Transmembrane</keyword>
<dbReference type="PANTHER" id="PTHR24305">
    <property type="entry name" value="CYTOCHROME P450"/>
    <property type="match status" value="1"/>
</dbReference>
<keyword evidence="9" id="KW-1133">Transmembrane helix</keyword>
<comment type="cofactor">
    <cofactor evidence="1 8">
        <name>heme</name>
        <dbReference type="ChEBI" id="CHEBI:30413"/>
    </cofactor>
</comment>
<evidence type="ECO:0000256" key="2">
    <source>
        <dbReference type="ARBA" id="ARBA00005179"/>
    </source>
</evidence>
<evidence type="ECO:0000256" key="5">
    <source>
        <dbReference type="ARBA" id="ARBA00023002"/>
    </source>
</evidence>
<feature type="transmembrane region" description="Helical" evidence="9">
    <location>
        <begin position="12"/>
        <end position="33"/>
    </location>
</feature>
<dbReference type="GO" id="GO:0005506">
    <property type="term" value="F:iron ion binding"/>
    <property type="evidence" value="ECO:0007669"/>
    <property type="project" value="InterPro"/>
</dbReference>
<keyword evidence="5" id="KW-0560">Oxidoreductase</keyword>
<comment type="caution">
    <text evidence="10">The sequence shown here is derived from an EMBL/GenBank/DDBJ whole genome shotgun (WGS) entry which is preliminary data.</text>
</comment>
<organism evidence="10 11">
    <name type="scientific">Neoarthrinium moseri</name>
    <dbReference type="NCBI Taxonomy" id="1658444"/>
    <lineage>
        <taxon>Eukaryota</taxon>
        <taxon>Fungi</taxon>
        <taxon>Dikarya</taxon>
        <taxon>Ascomycota</taxon>
        <taxon>Pezizomycotina</taxon>
        <taxon>Sordariomycetes</taxon>
        <taxon>Xylariomycetidae</taxon>
        <taxon>Amphisphaeriales</taxon>
        <taxon>Apiosporaceae</taxon>
        <taxon>Neoarthrinium</taxon>
    </lineage>
</organism>
<evidence type="ECO:0000256" key="4">
    <source>
        <dbReference type="ARBA" id="ARBA00022723"/>
    </source>
</evidence>
<dbReference type="GO" id="GO:0016705">
    <property type="term" value="F:oxidoreductase activity, acting on paired donors, with incorporation or reduction of molecular oxygen"/>
    <property type="evidence" value="ECO:0007669"/>
    <property type="project" value="InterPro"/>
</dbReference>
<evidence type="ECO:0000256" key="6">
    <source>
        <dbReference type="ARBA" id="ARBA00023004"/>
    </source>
</evidence>
<dbReference type="CDD" id="cd11051">
    <property type="entry name" value="CYP59-like"/>
    <property type="match status" value="1"/>
</dbReference>
<dbReference type="AlphaFoldDB" id="A0A9Q0AGS2"/>
<dbReference type="GO" id="GO:0004497">
    <property type="term" value="F:monooxygenase activity"/>
    <property type="evidence" value="ECO:0007669"/>
    <property type="project" value="UniProtKB-KW"/>
</dbReference>
<name>A0A9Q0AGS2_9PEZI</name>
<evidence type="ECO:0000313" key="10">
    <source>
        <dbReference type="EMBL" id="KAI1854970.1"/>
    </source>
</evidence>
<gene>
    <name evidence="10" type="ORF">JX265_012325</name>
</gene>
<comment type="pathway">
    <text evidence="2">Secondary metabolite biosynthesis.</text>
</comment>
<dbReference type="PRINTS" id="PR00463">
    <property type="entry name" value="EP450I"/>
</dbReference>
<dbReference type="InterPro" id="IPR036396">
    <property type="entry name" value="Cyt_P450_sf"/>
</dbReference>
<protein>
    <recommendedName>
        <fullName evidence="12">Cytochrome P450</fullName>
    </recommendedName>
</protein>
<keyword evidence="6 8" id="KW-0408">Iron</keyword>
<dbReference type="Pfam" id="PF00067">
    <property type="entry name" value="p450"/>
    <property type="match status" value="1"/>
</dbReference>
<sequence>MYQVVSADTLKSLCAAVLLLVCGKFALFLYEGLQIRLRIRRLKAQGIPILEPHSFISGHLPLLAETFRKYPPDAHQFYAQIHVVQHWRDFFPHAQECPSVLYIDVWPAQEPIALVLDPATCQDLVLERNQPKHAQIKYLIEPVAGRRNLTWWCGALHRLWRSRLNPGFSQRNLQSHVSALVDEVEVFLDILKAHAGKNGSWGAVFPLLPKTVDLTLDIIGRVVLDLRLDEQSKGPTELQTALRTLVGQVQFKNLATLRRRLSPFYQYDGWRCRRQLRKILMPRIKEQIGAEQSATQKTVIQLAMKEYINETRTGQARTSSSEFTDDVLGLVQQFLFAGHDTTAITITWAFQYLSKNPGVLQRLRAEHDEVFGPNTDAVAETLRQSPQVLNSLPYTLAVVKETLRLTPIAATLRNGSPEFFLTTRKGMRLPTDGFAVVTGTACIHYHPDLWPRVNEFLPDRWLVPQSDPLHPSQPGQWRPFEYGVMNCIGQELAMIELKMVLLFTVREVEIEASWDEWDKSQ</sequence>
<reference evidence="10" key="1">
    <citation type="submission" date="2021-03" db="EMBL/GenBank/DDBJ databases">
        <title>Revisited historic fungal species revealed as producer of novel bioactive compounds through whole genome sequencing and comparative genomics.</title>
        <authorList>
            <person name="Vignolle G.A."/>
            <person name="Hochenegger N."/>
            <person name="Mach R.L."/>
            <person name="Mach-Aigner A.R."/>
            <person name="Javad Rahimi M."/>
            <person name="Salim K.A."/>
            <person name="Chan C.M."/>
            <person name="Lim L.B.L."/>
            <person name="Cai F."/>
            <person name="Druzhinina I.S."/>
            <person name="U'Ren J.M."/>
            <person name="Derntl C."/>
        </authorList>
    </citation>
    <scope>NUCLEOTIDE SEQUENCE</scope>
    <source>
        <strain evidence="10">TUCIM 5799</strain>
    </source>
</reference>
<dbReference type="Proteomes" id="UP000829685">
    <property type="component" value="Unassembled WGS sequence"/>
</dbReference>
<dbReference type="InterPro" id="IPR050121">
    <property type="entry name" value="Cytochrome_P450_monoxygenase"/>
</dbReference>
<evidence type="ECO:0000256" key="1">
    <source>
        <dbReference type="ARBA" id="ARBA00001971"/>
    </source>
</evidence>
<keyword evidence="3 8" id="KW-0349">Heme</keyword>
<evidence type="ECO:0008006" key="12">
    <source>
        <dbReference type="Google" id="ProtNLM"/>
    </source>
</evidence>
<keyword evidence="4 8" id="KW-0479">Metal-binding</keyword>
<dbReference type="InterPro" id="IPR001128">
    <property type="entry name" value="Cyt_P450"/>
</dbReference>
<dbReference type="Gene3D" id="1.10.630.10">
    <property type="entry name" value="Cytochrome P450"/>
    <property type="match status" value="1"/>
</dbReference>
<proteinExistence type="predicted"/>
<evidence type="ECO:0000256" key="8">
    <source>
        <dbReference type="PIRSR" id="PIRSR602401-1"/>
    </source>
</evidence>
<dbReference type="InterPro" id="IPR002401">
    <property type="entry name" value="Cyt_P450_E_grp-I"/>
</dbReference>
<keyword evidence="9" id="KW-0472">Membrane</keyword>
<dbReference type="PANTHER" id="PTHR24305:SF107">
    <property type="entry name" value="P450, PUTATIVE (EUROFUNG)-RELATED"/>
    <property type="match status" value="1"/>
</dbReference>
<dbReference type="PRINTS" id="PR00385">
    <property type="entry name" value="P450"/>
</dbReference>
<evidence type="ECO:0000313" key="11">
    <source>
        <dbReference type="Proteomes" id="UP000829685"/>
    </source>
</evidence>
<dbReference type="SUPFAM" id="SSF48264">
    <property type="entry name" value="Cytochrome P450"/>
    <property type="match status" value="1"/>
</dbReference>
<evidence type="ECO:0000256" key="7">
    <source>
        <dbReference type="ARBA" id="ARBA00023033"/>
    </source>
</evidence>
<feature type="binding site" description="axial binding residue" evidence="8">
    <location>
        <position position="487"/>
    </location>
    <ligand>
        <name>heme</name>
        <dbReference type="ChEBI" id="CHEBI:30413"/>
    </ligand>
    <ligandPart>
        <name>Fe</name>
        <dbReference type="ChEBI" id="CHEBI:18248"/>
    </ligandPart>
</feature>
<keyword evidence="7" id="KW-0503">Monooxygenase</keyword>
<dbReference type="EMBL" id="JAFIMR010000052">
    <property type="protein sequence ID" value="KAI1854970.1"/>
    <property type="molecule type" value="Genomic_DNA"/>
</dbReference>
<dbReference type="GO" id="GO:0020037">
    <property type="term" value="F:heme binding"/>
    <property type="evidence" value="ECO:0007669"/>
    <property type="project" value="InterPro"/>
</dbReference>
<keyword evidence="11" id="KW-1185">Reference proteome</keyword>
<evidence type="ECO:0000256" key="3">
    <source>
        <dbReference type="ARBA" id="ARBA00022617"/>
    </source>
</evidence>
<evidence type="ECO:0000256" key="9">
    <source>
        <dbReference type="SAM" id="Phobius"/>
    </source>
</evidence>